<evidence type="ECO:0008006" key="3">
    <source>
        <dbReference type="Google" id="ProtNLM"/>
    </source>
</evidence>
<keyword evidence="1" id="KW-0614">Plasmid</keyword>
<dbReference type="EMBL" id="CP114585">
    <property type="protein sequence ID" value="WBA16696.1"/>
    <property type="molecule type" value="Genomic_DNA"/>
</dbReference>
<evidence type="ECO:0000313" key="1">
    <source>
        <dbReference type="EMBL" id="WBA16696.1"/>
    </source>
</evidence>
<reference evidence="1" key="1">
    <citation type="submission" date="2022-09" db="EMBL/GenBank/DDBJ databases">
        <authorList>
            <person name="Li Z.-J."/>
        </authorList>
    </citation>
    <scope>NUCLEOTIDE SEQUENCE</scope>
    <source>
        <strain evidence="1">TGB10</strain>
        <plasmid evidence="1">unnamed</plasmid>
    </source>
</reference>
<gene>
    <name evidence="1" type="ORF">N7E60_15070</name>
</gene>
<dbReference type="InterPro" id="IPR036388">
    <property type="entry name" value="WH-like_DNA-bd_sf"/>
</dbReference>
<accession>A0ABY7LKI1</accession>
<protein>
    <recommendedName>
        <fullName evidence="3">MarR family transcriptional regulator</fullName>
    </recommendedName>
</protein>
<sequence length="216" mass="23729">MMATESKAPIAVISGDLVDSTALNRDEYERVLAEIKTIQAHISQAHRANQHSIIRGDEFQSVIHDVANALHYVVMYRVAIKALGKPFDCRISFAIAEQADLREAVSESMGQAFVLSGRGLKAMKNQRLAFFCANTDIEDRFALLIRYLDRQLSDATSRQCEMMLPLLQRDQPLPYGELAAALGVANATVSKSLKAAGWGLIEALLAEFQQAVGAHV</sequence>
<proteinExistence type="predicted"/>
<organism evidence="1 2">
    <name type="scientific">Salinivibrio proteolyticus</name>
    <dbReference type="NCBI Taxonomy" id="334715"/>
    <lineage>
        <taxon>Bacteria</taxon>
        <taxon>Pseudomonadati</taxon>
        <taxon>Pseudomonadota</taxon>
        <taxon>Gammaproteobacteria</taxon>
        <taxon>Vibrionales</taxon>
        <taxon>Vibrionaceae</taxon>
        <taxon>Salinivibrio</taxon>
    </lineage>
</organism>
<name>A0ABY7LKI1_9GAMM</name>
<geneLocation type="plasmid" evidence="1 2">
    <name>unnamed</name>
</geneLocation>
<dbReference type="RefSeq" id="WP_269598942.1">
    <property type="nucleotide sequence ID" value="NZ_CP114585.1"/>
</dbReference>
<dbReference type="Proteomes" id="UP001164676">
    <property type="component" value="Plasmid unnamed"/>
</dbReference>
<dbReference type="Gene3D" id="1.10.10.10">
    <property type="entry name" value="Winged helix-like DNA-binding domain superfamily/Winged helix DNA-binding domain"/>
    <property type="match status" value="1"/>
</dbReference>
<keyword evidence="2" id="KW-1185">Reference proteome</keyword>
<evidence type="ECO:0000313" key="2">
    <source>
        <dbReference type="Proteomes" id="UP001164676"/>
    </source>
</evidence>